<dbReference type="InterPro" id="IPR017937">
    <property type="entry name" value="Thioredoxin_CS"/>
</dbReference>
<feature type="domain" description="Thioredoxin" evidence="3">
    <location>
        <begin position="288"/>
        <end position="429"/>
    </location>
</feature>
<organism evidence="4 5">
    <name type="scientific">Flavobacterium sandaracinum</name>
    <dbReference type="NCBI Taxonomy" id="2541733"/>
    <lineage>
        <taxon>Bacteria</taxon>
        <taxon>Pseudomonadati</taxon>
        <taxon>Bacteroidota</taxon>
        <taxon>Flavobacteriia</taxon>
        <taxon>Flavobacteriales</taxon>
        <taxon>Flavobacteriaceae</taxon>
        <taxon>Flavobacterium</taxon>
    </lineage>
</organism>
<feature type="signal peptide" evidence="2">
    <location>
        <begin position="1"/>
        <end position="20"/>
    </location>
</feature>
<dbReference type="InterPro" id="IPR036249">
    <property type="entry name" value="Thioredoxin-like_sf"/>
</dbReference>
<reference evidence="4 5" key="1">
    <citation type="submission" date="2019-03" db="EMBL/GenBank/DDBJ databases">
        <title>Flavobacterium LB-D12 sp. nov., isolated from arctic soil.</title>
        <authorList>
            <person name="Chaudhary D.K."/>
        </authorList>
    </citation>
    <scope>NUCLEOTIDE SEQUENCE [LARGE SCALE GENOMIC DNA]</scope>
    <source>
        <strain evidence="4 5">LB-D12</strain>
    </source>
</reference>
<protein>
    <submittedName>
        <fullName evidence="4">Redoxin domain-containing protein</fullName>
    </submittedName>
</protein>
<dbReference type="PROSITE" id="PS51352">
    <property type="entry name" value="THIOREDOXIN_2"/>
    <property type="match status" value="1"/>
</dbReference>
<gene>
    <name evidence="4" type="ORF">E0F91_04665</name>
</gene>
<dbReference type="RefSeq" id="WP_132065186.1">
    <property type="nucleotide sequence ID" value="NZ_SMFN01000004.1"/>
</dbReference>
<sequence length="429" mass="49795">MMTSLPRITLVLFCFFLNLAASQTKQIKLKLTSNLDTFNLNEYQSDLRPLSYTDNFIGVPKLDSLKFHFVAMDYVQYAYDKYRDNKLEKSRALAYFQRLKIDTLSLSQRKINQELIVLVGFKKNKQILIADTNNNNDFSDEIVYEYSLGHKAVTTDQLPSVYKFEYFQDNKINYFERRFVLVPDSENAISQKIPKADIPYLSFIKFTDAWVGELDGYEFYFPDFYSNSSFYVKDKNYSFSEDFVSNNQYKFHFTDTITINNSNYTINRQLKMDLLTLNPSIKGPSKRFLIGDTVPLNYSFKDLNNSTFFLKDALKDKSFLLLEFWGTWCGPCLKFSPQISRFYNLNKEKLGVLGVAVDDDTDKVKAFIVKHNINWQQAFVKLNSTTTLLAEMNVIAYPTIMLLDKNGKIIFVGSGDSGSLEKIRDIIVE</sequence>
<keyword evidence="1" id="KW-0676">Redox-active center</keyword>
<accession>A0A4R5CYD8</accession>
<evidence type="ECO:0000259" key="3">
    <source>
        <dbReference type="PROSITE" id="PS51352"/>
    </source>
</evidence>
<dbReference type="InterPro" id="IPR013766">
    <property type="entry name" value="Thioredoxin_domain"/>
</dbReference>
<feature type="chain" id="PRO_5020258933" evidence="2">
    <location>
        <begin position="21"/>
        <end position="429"/>
    </location>
</feature>
<dbReference type="Pfam" id="PF13905">
    <property type="entry name" value="Thioredoxin_8"/>
    <property type="match status" value="1"/>
</dbReference>
<evidence type="ECO:0000313" key="5">
    <source>
        <dbReference type="Proteomes" id="UP000294644"/>
    </source>
</evidence>
<dbReference type="PROSITE" id="PS00194">
    <property type="entry name" value="THIOREDOXIN_1"/>
    <property type="match status" value="1"/>
</dbReference>
<dbReference type="AlphaFoldDB" id="A0A4R5CYD8"/>
<dbReference type="CDD" id="cd02966">
    <property type="entry name" value="TlpA_like_family"/>
    <property type="match status" value="1"/>
</dbReference>
<dbReference type="SUPFAM" id="SSF52833">
    <property type="entry name" value="Thioredoxin-like"/>
    <property type="match status" value="1"/>
</dbReference>
<evidence type="ECO:0000256" key="2">
    <source>
        <dbReference type="SAM" id="SignalP"/>
    </source>
</evidence>
<dbReference type="PANTHER" id="PTHR42852:SF17">
    <property type="entry name" value="THIOREDOXIN-LIKE PROTEIN HI_1115"/>
    <property type="match status" value="1"/>
</dbReference>
<keyword evidence="2" id="KW-0732">Signal</keyword>
<dbReference type="OrthoDB" id="743079at2"/>
<dbReference type="EMBL" id="SMFN01000004">
    <property type="protein sequence ID" value="TDE05879.1"/>
    <property type="molecule type" value="Genomic_DNA"/>
</dbReference>
<name>A0A4R5CYD8_9FLAO</name>
<dbReference type="Gene3D" id="3.40.30.10">
    <property type="entry name" value="Glutaredoxin"/>
    <property type="match status" value="1"/>
</dbReference>
<dbReference type="PANTHER" id="PTHR42852">
    <property type="entry name" value="THIOL:DISULFIDE INTERCHANGE PROTEIN DSBE"/>
    <property type="match status" value="1"/>
</dbReference>
<keyword evidence="5" id="KW-1185">Reference proteome</keyword>
<dbReference type="Proteomes" id="UP000294644">
    <property type="component" value="Unassembled WGS sequence"/>
</dbReference>
<evidence type="ECO:0000256" key="1">
    <source>
        <dbReference type="ARBA" id="ARBA00023284"/>
    </source>
</evidence>
<dbReference type="InterPro" id="IPR012336">
    <property type="entry name" value="Thioredoxin-like_fold"/>
</dbReference>
<evidence type="ECO:0000313" key="4">
    <source>
        <dbReference type="EMBL" id="TDE05879.1"/>
    </source>
</evidence>
<dbReference type="InterPro" id="IPR050553">
    <property type="entry name" value="Thioredoxin_ResA/DsbE_sf"/>
</dbReference>
<comment type="caution">
    <text evidence="4">The sequence shown here is derived from an EMBL/GenBank/DDBJ whole genome shotgun (WGS) entry which is preliminary data.</text>
</comment>
<proteinExistence type="predicted"/>